<evidence type="ECO:0000313" key="3">
    <source>
        <dbReference type="EMBL" id="EXB96400.1"/>
    </source>
</evidence>
<name>W9RUI9_9ROSA</name>
<dbReference type="PANTHER" id="PTHR47525">
    <property type="entry name" value="OS07G0295200 PROTEIN"/>
    <property type="match status" value="1"/>
</dbReference>
<comment type="similarity">
    <text evidence="1">Belongs to the UPF0235 family.</text>
</comment>
<evidence type="ECO:0000259" key="2">
    <source>
        <dbReference type="Pfam" id="PF25809"/>
    </source>
</evidence>
<dbReference type="eggNOG" id="KOG4397">
    <property type="taxonomic scope" value="Eukaryota"/>
</dbReference>
<reference evidence="4" key="1">
    <citation type="submission" date="2013-01" db="EMBL/GenBank/DDBJ databases">
        <title>Draft Genome Sequence of a Mulberry Tree, Morus notabilis C.K. Schneid.</title>
        <authorList>
            <person name="He N."/>
            <person name="Zhao S."/>
        </authorList>
    </citation>
    <scope>NUCLEOTIDE SEQUENCE</scope>
</reference>
<dbReference type="EMBL" id="KE345239">
    <property type="protein sequence ID" value="EXB96400.1"/>
    <property type="molecule type" value="Genomic_DNA"/>
</dbReference>
<dbReference type="HAMAP" id="MF_00634">
    <property type="entry name" value="UPF0235"/>
    <property type="match status" value="1"/>
</dbReference>
<dbReference type="AlphaFoldDB" id="W9RUI9"/>
<accession>W9RUI9</accession>
<dbReference type="Pfam" id="PF02594">
    <property type="entry name" value="DUF167"/>
    <property type="match status" value="1"/>
</dbReference>
<dbReference type="STRING" id="981085.W9RUI9"/>
<dbReference type="InterPro" id="IPR053323">
    <property type="entry name" value="UPF0235"/>
</dbReference>
<dbReference type="SMART" id="SM01152">
    <property type="entry name" value="DUF167"/>
    <property type="match status" value="1"/>
</dbReference>
<dbReference type="Proteomes" id="UP000030645">
    <property type="component" value="Unassembled WGS sequence"/>
</dbReference>
<dbReference type="PANTHER" id="PTHR47525:SF1">
    <property type="entry name" value="OS07G0295200 PROTEIN"/>
    <property type="match status" value="1"/>
</dbReference>
<sequence length="295" mass="32865">MPKRTTHTYSSEDAAPDGPDSDLFVYYCKHCGSHVLITDTQLQKMPKRKTDKAYVLDKNKHLARLNIAEAGKVLLKRGEGKLEKQFRLNCLGCGLFVCYRAEEDLEFASFIYVVDGALSTVAAETNPQDAPVPPCISQLEGGLVQVAIEVEDRAQRSAITIPILPNLPSKPNCIELEKPKRNRLLILISAKPNLPPDSVTVGGLWILHYLYKEHTKKEIEPYEGVNADDVRVTVAAPAARGEANNELLEFMGKVLGLRLSQMTLQRGWNNKSKLLVVEDMSARQVYEKLLEAVQP</sequence>
<dbReference type="Gene3D" id="3.30.1200.10">
    <property type="entry name" value="YggU-like"/>
    <property type="match status" value="1"/>
</dbReference>
<dbReference type="InterPro" id="IPR036591">
    <property type="entry name" value="YggU-like_sf"/>
</dbReference>
<dbReference type="eggNOG" id="KOG3276">
    <property type="taxonomic scope" value="Eukaryota"/>
</dbReference>
<dbReference type="InterPro" id="IPR003746">
    <property type="entry name" value="DUF167"/>
</dbReference>
<feature type="domain" description="STEEP1" evidence="2">
    <location>
        <begin position="20"/>
        <end position="125"/>
    </location>
</feature>
<protein>
    <recommendedName>
        <fullName evidence="2">STEEP1 domain-containing protein</fullName>
    </recommendedName>
</protein>
<dbReference type="Pfam" id="PF25809">
    <property type="entry name" value="STEEP1"/>
    <property type="match status" value="1"/>
</dbReference>
<gene>
    <name evidence="3" type="ORF">L484_023121</name>
</gene>
<proteinExistence type="inferred from homology"/>
<evidence type="ECO:0000256" key="1">
    <source>
        <dbReference type="ARBA" id="ARBA00010364"/>
    </source>
</evidence>
<dbReference type="NCBIfam" id="TIGR00251">
    <property type="entry name" value="DUF167 family protein"/>
    <property type="match status" value="1"/>
</dbReference>
<dbReference type="InterPro" id="IPR057965">
    <property type="entry name" value="STEEP1_dom"/>
</dbReference>
<keyword evidence="4" id="KW-1185">Reference proteome</keyword>
<evidence type="ECO:0000313" key="4">
    <source>
        <dbReference type="Proteomes" id="UP000030645"/>
    </source>
</evidence>
<dbReference type="SUPFAM" id="SSF69786">
    <property type="entry name" value="YggU-like"/>
    <property type="match status" value="1"/>
</dbReference>
<organism evidence="3 4">
    <name type="scientific">Morus notabilis</name>
    <dbReference type="NCBI Taxonomy" id="981085"/>
    <lineage>
        <taxon>Eukaryota</taxon>
        <taxon>Viridiplantae</taxon>
        <taxon>Streptophyta</taxon>
        <taxon>Embryophyta</taxon>
        <taxon>Tracheophyta</taxon>
        <taxon>Spermatophyta</taxon>
        <taxon>Magnoliopsida</taxon>
        <taxon>eudicotyledons</taxon>
        <taxon>Gunneridae</taxon>
        <taxon>Pentapetalae</taxon>
        <taxon>rosids</taxon>
        <taxon>fabids</taxon>
        <taxon>Rosales</taxon>
        <taxon>Moraceae</taxon>
        <taxon>Moreae</taxon>
        <taxon>Morus</taxon>
    </lineage>
</organism>